<evidence type="ECO:0000313" key="6">
    <source>
        <dbReference type="EMBL" id="PPE71265.1"/>
    </source>
</evidence>
<dbReference type="EMBL" id="PSNY01000002">
    <property type="protein sequence ID" value="PPE71265.1"/>
    <property type="molecule type" value="Genomic_DNA"/>
</dbReference>
<keyword evidence="4" id="KW-1133">Transmembrane helix</keyword>
<comment type="subcellular location">
    <subcellularLocation>
        <location evidence="1">Cell membrane</location>
        <topology evidence="1">Multi-pass membrane protein</topology>
    </subcellularLocation>
</comment>
<dbReference type="PANTHER" id="PTHR30250">
    <property type="entry name" value="PST FAMILY PREDICTED COLANIC ACID TRANSPORTER"/>
    <property type="match status" value="1"/>
</dbReference>
<dbReference type="PANTHER" id="PTHR30250:SF11">
    <property type="entry name" value="O-ANTIGEN TRANSPORTER-RELATED"/>
    <property type="match status" value="1"/>
</dbReference>
<dbReference type="GO" id="GO:0005886">
    <property type="term" value="C:plasma membrane"/>
    <property type="evidence" value="ECO:0007669"/>
    <property type="project" value="UniProtKB-SubCell"/>
</dbReference>
<dbReference type="Proteomes" id="UP000239406">
    <property type="component" value="Unassembled WGS sequence"/>
</dbReference>
<keyword evidence="5" id="KW-0472">Membrane</keyword>
<dbReference type="AlphaFoldDB" id="A0A2S5T8D1"/>
<reference evidence="6 7" key="1">
    <citation type="submission" date="2018-02" db="EMBL/GenBank/DDBJ databases">
        <title>Reclassifiation of [Polyangium] brachysporum DSM 7029 as Guopingzhaonella breviflexa gen. nov., sp. nov., a member of the family Comamonadaceae.</title>
        <authorList>
            <person name="Tang B."/>
        </authorList>
    </citation>
    <scope>NUCLEOTIDE SEQUENCE [LARGE SCALE GENOMIC DNA]</scope>
    <source>
        <strain evidence="6 7">DSM 15344</strain>
    </source>
</reference>
<evidence type="ECO:0000256" key="1">
    <source>
        <dbReference type="ARBA" id="ARBA00004651"/>
    </source>
</evidence>
<gene>
    <name evidence="6" type="ORF">C1702_02255</name>
</gene>
<evidence type="ECO:0000256" key="5">
    <source>
        <dbReference type="ARBA" id="ARBA00023136"/>
    </source>
</evidence>
<accession>A0A2S5T8D1</accession>
<organism evidence="6 7">
    <name type="scientific">Caldimonas thermodepolymerans</name>
    <dbReference type="NCBI Taxonomy" id="215580"/>
    <lineage>
        <taxon>Bacteria</taxon>
        <taxon>Pseudomonadati</taxon>
        <taxon>Pseudomonadota</taxon>
        <taxon>Betaproteobacteria</taxon>
        <taxon>Burkholderiales</taxon>
        <taxon>Sphaerotilaceae</taxon>
        <taxon>Caldimonas</taxon>
    </lineage>
</organism>
<keyword evidence="2" id="KW-1003">Cell membrane</keyword>
<sequence length="428" mass="44299">MPVPSISRGAISHFVAKLLAVALGMALIAIVARQGAQHQGAFSLLVATEAVYAALFSGIGLAVARRVSHHGDEAGTWLAGALLWCLLAGLAGAAVLGLAAARWGDDPAYRYLPLLAAAAPFLLLTPTVSGLYLGLGRMGPINLLTLAPPLLALVLLPLATAAQPGVTGAMLAWLGSRALVGVAAALHAAARFGLRYVDLARWAPLAGFCVVVGLTNLVSWLNYRVDLFLVEHHAGLAPAGVYSVAVTVAELLWFVSSSVSVAAYARIGQPDRTQAAALTVRVVHLNLAVLLLASPVLLALAGWGLPGLLGPEYAASLPLLALLLPGVWAYAAASTLSAFYTNYLGRPHLSAAVASTSLAVNVALCLWLVPRTGAAGAALATSASYLLAIGWGLALFRAHAGLAWQAVLCPDWRQLRHDLAAPLRWLGR</sequence>
<keyword evidence="7" id="KW-1185">Reference proteome</keyword>
<protein>
    <submittedName>
        <fullName evidence="6">Teichoic acid transporter</fullName>
    </submittedName>
</protein>
<evidence type="ECO:0000313" key="7">
    <source>
        <dbReference type="Proteomes" id="UP000239406"/>
    </source>
</evidence>
<comment type="caution">
    <text evidence="6">The sequence shown here is derived from an EMBL/GenBank/DDBJ whole genome shotgun (WGS) entry which is preliminary data.</text>
</comment>
<dbReference type="RefSeq" id="WP_104356056.1">
    <property type="nucleotide sequence ID" value="NZ_CP064338.1"/>
</dbReference>
<dbReference type="InterPro" id="IPR050833">
    <property type="entry name" value="Poly_Biosynth_Transport"/>
</dbReference>
<evidence type="ECO:0000256" key="2">
    <source>
        <dbReference type="ARBA" id="ARBA00022475"/>
    </source>
</evidence>
<evidence type="ECO:0000256" key="4">
    <source>
        <dbReference type="ARBA" id="ARBA00022989"/>
    </source>
</evidence>
<proteinExistence type="predicted"/>
<keyword evidence="3" id="KW-0812">Transmembrane</keyword>
<evidence type="ECO:0000256" key="3">
    <source>
        <dbReference type="ARBA" id="ARBA00022692"/>
    </source>
</evidence>
<name>A0A2S5T8D1_9BURK</name>